<evidence type="ECO:0000256" key="4">
    <source>
        <dbReference type="ARBA" id="ARBA00025065"/>
    </source>
</evidence>
<dbReference type="PANTHER" id="PTHR43827:SF13">
    <property type="entry name" value="ALDO_KETO REDUCTASE FAMILY PROTEIN"/>
    <property type="match status" value="1"/>
</dbReference>
<evidence type="ECO:0000256" key="8">
    <source>
        <dbReference type="PIRSR" id="PIRSR000097-2"/>
    </source>
</evidence>
<dbReference type="Pfam" id="PF00248">
    <property type="entry name" value="Aldo_ket_red"/>
    <property type="match status" value="1"/>
</dbReference>
<sequence>MSVLQSLRSTYRLNSGHEIPVLGYGVYMIPSSQTEKAALEAFRVGYRHVDSAIMYHNEKACGRAIANSGLDRSEIFFTTKIPPESMGYDRTKRAIDSSLREAQQEYFDLILLHAPYGGKEARLGSWKALVEAQKTGKTRSIGVSNYGVHHLEELEDYIQSGGGGQIDVGQYELHPWLDRSEIVEWLQSRKIVVEAYSPLAHGTRMGERVLTELGKKYGKSPAQIMIRWGLQKGFVPLPKSVTPSRMQENADVFDFALSDEEMKTLHTGEYSPTDWDPTMDYD</sequence>
<dbReference type="FunFam" id="3.20.20.100:FF:000015">
    <property type="entry name" value="Oxidoreductase, aldo/keto reductase family"/>
    <property type="match status" value="1"/>
</dbReference>
<organism evidence="11 12">
    <name type="scientific">Aspergillus sclerotioniger CBS 115572</name>
    <dbReference type="NCBI Taxonomy" id="1450535"/>
    <lineage>
        <taxon>Eukaryota</taxon>
        <taxon>Fungi</taxon>
        <taxon>Dikarya</taxon>
        <taxon>Ascomycota</taxon>
        <taxon>Pezizomycotina</taxon>
        <taxon>Eurotiomycetes</taxon>
        <taxon>Eurotiomycetidae</taxon>
        <taxon>Eurotiales</taxon>
        <taxon>Aspergillaceae</taxon>
        <taxon>Aspergillus</taxon>
        <taxon>Aspergillus subgen. Circumdati</taxon>
    </lineage>
</organism>
<comment type="function">
    <text evidence="4">Catalyzes the initial reaction in the xylose utilization pathway by reducing D-xylose into xylitol. Xylose is a major component of hemicelluloses such as xylan. Most fungi utilize D-xylose via three enzymatic reactions, xylose reductase (XR), xylitol dehydrogenase (XDH), and xylulokinase, to form xylulose 5-phosphate, which enters pentose phosphate pathway.</text>
</comment>
<name>A0A317WJK6_9EURO</name>
<feature type="domain" description="NADP-dependent oxidoreductase" evidence="10">
    <location>
        <begin position="30"/>
        <end position="265"/>
    </location>
</feature>
<evidence type="ECO:0000256" key="6">
    <source>
        <dbReference type="ARBA" id="ARBA00049485"/>
    </source>
</evidence>
<evidence type="ECO:0000313" key="11">
    <source>
        <dbReference type="EMBL" id="PWY86543.1"/>
    </source>
</evidence>
<comment type="catalytic activity">
    <reaction evidence="5">
        <text>xylitol + NADP(+) = D-xylose + NADPH + H(+)</text>
        <dbReference type="Rhea" id="RHEA:27445"/>
        <dbReference type="ChEBI" id="CHEBI:15378"/>
        <dbReference type="ChEBI" id="CHEBI:17151"/>
        <dbReference type="ChEBI" id="CHEBI:53455"/>
        <dbReference type="ChEBI" id="CHEBI:57783"/>
        <dbReference type="ChEBI" id="CHEBI:58349"/>
        <dbReference type="EC" id="1.1.1.307"/>
    </reaction>
</comment>
<dbReference type="PROSITE" id="PS00798">
    <property type="entry name" value="ALDOKETO_REDUCTASE_1"/>
    <property type="match status" value="1"/>
</dbReference>
<dbReference type="RefSeq" id="XP_025467134.1">
    <property type="nucleotide sequence ID" value="XM_025616267.1"/>
</dbReference>
<evidence type="ECO:0000313" key="12">
    <source>
        <dbReference type="Proteomes" id="UP000246702"/>
    </source>
</evidence>
<dbReference type="GeneID" id="37118410"/>
<evidence type="ECO:0000256" key="1">
    <source>
        <dbReference type="ARBA" id="ARBA00007905"/>
    </source>
</evidence>
<dbReference type="STRING" id="1450535.A0A317WJK6"/>
<dbReference type="AlphaFoldDB" id="A0A317WJK6"/>
<evidence type="ECO:0000256" key="5">
    <source>
        <dbReference type="ARBA" id="ARBA00047534"/>
    </source>
</evidence>
<dbReference type="PROSITE" id="PS00062">
    <property type="entry name" value="ALDOKETO_REDUCTASE_2"/>
    <property type="match status" value="1"/>
</dbReference>
<proteinExistence type="inferred from homology"/>
<comment type="caution">
    <text evidence="11">The sequence shown here is derived from an EMBL/GenBank/DDBJ whole genome shotgun (WGS) entry which is preliminary data.</text>
</comment>
<dbReference type="EMBL" id="MSFK01000015">
    <property type="protein sequence ID" value="PWY86543.1"/>
    <property type="molecule type" value="Genomic_DNA"/>
</dbReference>
<dbReference type="OrthoDB" id="416253at2759"/>
<dbReference type="PIRSF" id="PIRSF000097">
    <property type="entry name" value="AKR"/>
    <property type="match status" value="1"/>
</dbReference>
<dbReference type="InterPro" id="IPR036812">
    <property type="entry name" value="NAD(P)_OxRdtase_dom_sf"/>
</dbReference>
<dbReference type="InterPro" id="IPR023210">
    <property type="entry name" value="NADP_OxRdtase_dom"/>
</dbReference>
<evidence type="ECO:0000256" key="2">
    <source>
        <dbReference type="ARBA" id="ARBA00012845"/>
    </source>
</evidence>
<keyword evidence="3" id="KW-0560">Oxidoreductase</keyword>
<evidence type="ECO:0000259" key="10">
    <source>
        <dbReference type="Pfam" id="PF00248"/>
    </source>
</evidence>
<comment type="similarity">
    <text evidence="1">Belongs to the aldo/keto reductase family.</text>
</comment>
<dbReference type="PRINTS" id="PR00069">
    <property type="entry name" value="ALDKETRDTASE"/>
</dbReference>
<gene>
    <name evidence="11" type="ORF">BO94DRAFT_597232</name>
</gene>
<evidence type="ECO:0000256" key="7">
    <source>
        <dbReference type="PIRSR" id="PIRSR000097-1"/>
    </source>
</evidence>
<dbReference type="PROSITE" id="PS00063">
    <property type="entry name" value="ALDOKETO_REDUCTASE_3"/>
    <property type="match status" value="1"/>
</dbReference>
<keyword evidence="12" id="KW-1185">Reference proteome</keyword>
<dbReference type="Gene3D" id="3.20.20.100">
    <property type="entry name" value="NADP-dependent oxidoreductase domain"/>
    <property type="match status" value="1"/>
</dbReference>
<comment type="catalytic activity">
    <reaction evidence="6">
        <text>xylitol + NAD(+) = D-xylose + NADH + H(+)</text>
        <dbReference type="Rhea" id="RHEA:27441"/>
        <dbReference type="ChEBI" id="CHEBI:15378"/>
        <dbReference type="ChEBI" id="CHEBI:17151"/>
        <dbReference type="ChEBI" id="CHEBI:53455"/>
        <dbReference type="ChEBI" id="CHEBI:57540"/>
        <dbReference type="ChEBI" id="CHEBI:57945"/>
        <dbReference type="EC" id="1.1.1.307"/>
    </reaction>
</comment>
<dbReference type="GO" id="GO:0016491">
    <property type="term" value="F:oxidoreductase activity"/>
    <property type="evidence" value="ECO:0007669"/>
    <property type="project" value="UniProtKB-KW"/>
</dbReference>
<feature type="site" description="Lowers pKa of active site Tyr" evidence="9">
    <location>
        <position position="80"/>
    </location>
</feature>
<dbReference type="InterPro" id="IPR018170">
    <property type="entry name" value="Aldo/ket_reductase_CS"/>
</dbReference>
<reference evidence="11 12" key="1">
    <citation type="submission" date="2016-12" db="EMBL/GenBank/DDBJ databases">
        <title>The genomes of Aspergillus section Nigri reveals drivers in fungal speciation.</title>
        <authorList>
            <consortium name="DOE Joint Genome Institute"/>
            <person name="Vesth T.C."/>
            <person name="Nybo J."/>
            <person name="Theobald S."/>
            <person name="Brandl J."/>
            <person name="Frisvad J.C."/>
            <person name="Nielsen K.F."/>
            <person name="Lyhne E.K."/>
            <person name="Kogle M.E."/>
            <person name="Kuo A."/>
            <person name="Riley R."/>
            <person name="Clum A."/>
            <person name="Nolan M."/>
            <person name="Lipzen A."/>
            <person name="Salamov A."/>
            <person name="Henrissat B."/>
            <person name="Wiebenga A."/>
            <person name="De Vries R.P."/>
            <person name="Grigoriev I.V."/>
            <person name="Mortensen U.H."/>
            <person name="Andersen M.R."/>
            <person name="Baker S.E."/>
        </authorList>
    </citation>
    <scope>NUCLEOTIDE SEQUENCE [LARGE SCALE GENOMIC DNA]</scope>
    <source>
        <strain evidence="11 12">CBS 115572</strain>
    </source>
</reference>
<dbReference type="PANTHER" id="PTHR43827">
    <property type="entry name" value="2,5-DIKETO-D-GLUCONIC ACID REDUCTASE"/>
    <property type="match status" value="1"/>
</dbReference>
<feature type="active site" description="Proton donor" evidence="7">
    <location>
        <position position="55"/>
    </location>
</feature>
<dbReference type="InterPro" id="IPR020471">
    <property type="entry name" value="AKR"/>
</dbReference>
<dbReference type="Proteomes" id="UP000246702">
    <property type="component" value="Unassembled WGS sequence"/>
</dbReference>
<accession>A0A317WJK6</accession>
<dbReference type="CDD" id="cd19071">
    <property type="entry name" value="AKR_AKR1-5-like"/>
    <property type="match status" value="1"/>
</dbReference>
<evidence type="ECO:0000256" key="3">
    <source>
        <dbReference type="ARBA" id="ARBA00023002"/>
    </source>
</evidence>
<dbReference type="EC" id="1.1.1.307" evidence="2"/>
<dbReference type="SUPFAM" id="SSF51430">
    <property type="entry name" value="NAD(P)-linked oxidoreductase"/>
    <property type="match status" value="1"/>
</dbReference>
<evidence type="ECO:0000256" key="9">
    <source>
        <dbReference type="PIRSR" id="PIRSR000097-3"/>
    </source>
</evidence>
<protein>
    <recommendedName>
        <fullName evidence="2">D-xylose reductase [NAD(P)H]</fullName>
        <ecNumber evidence="2">1.1.1.307</ecNumber>
    </recommendedName>
</protein>
<feature type="binding site" evidence="8">
    <location>
        <position position="113"/>
    </location>
    <ligand>
        <name>substrate</name>
    </ligand>
</feature>